<dbReference type="GO" id="GO:0016020">
    <property type="term" value="C:membrane"/>
    <property type="evidence" value="ECO:0007669"/>
    <property type="project" value="UniProtKB-SubCell"/>
</dbReference>
<dbReference type="Pfam" id="PF02518">
    <property type="entry name" value="HATPase_c"/>
    <property type="match status" value="1"/>
</dbReference>
<dbReference type="Gene3D" id="3.30.565.10">
    <property type="entry name" value="Histidine kinase-like ATPase, C-terminal domain"/>
    <property type="match status" value="1"/>
</dbReference>
<dbReference type="Gene3D" id="6.10.340.10">
    <property type="match status" value="1"/>
</dbReference>
<dbReference type="SMART" id="SM00387">
    <property type="entry name" value="HATPase_c"/>
    <property type="match status" value="1"/>
</dbReference>
<dbReference type="PANTHER" id="PTHR43065">
    <property type="entry name" value="SENSOR HISTIDINE KINASE"/>
    <property type="match status" value="1"/>
</dbReference>
<dbReference type="SUPFAM" id="SSF158472">
    <property type="entry name" value="HAMP domain-like"/>
    <property type="match status" value="1"/>
</dbReference>
<keyword evidence="10" id="KW-0812">Transmembrane</keyword>
<feature type="domain" description="Histidine kinase" evidence="11">
    <location>
        <begin position="430"/>
        <end position="641"/>
    </location>
</feature>
<keyword evidence="5" id="KW-0808">Transferase</keyword>
<dbReference type="CDD" id="cd00082">
    <property type="entry name" value="HisKA"/>
    <property type="match status" value="1"/>
</dbReference>
<evidence type="ECO:0000256" key="6">
    <source>
        <dbReference type="ARBA" id="ARBA00022741"/>
    </source>
</evidence>
<evidence type="ECO:0000256" key="5">
    <source>
        <dbReference type="ARBA" id="ARBA00022679"/>
    </source>
</evidence>
<evidence type="ECO:0000256" key="8">
    <source>
        <dbReference type="ARBA" id="ARBA00022840"/>
    </source>
</evidence>
<keyword evidence="14" id="KW-1185">Reference proteome</keyword>
<dbReference type="GO" id="GO:0000155">
    <property type="term" value="F:phosphorelay sensor kinase activity"/>
    <property type="evidence" value="ECO:0007669"/>
    <property type="project" value="InterPro"/>
</dbReference>
<dbReference type="PROSITE" id="PS50109">
    <property type="entry name" value="HIS_KIN"/>
    <property type="match status" value="1"/>
</dbReference>
<feature type="domain" description="HAMP" evidence="12">
    <location>
        <begin position="336"/>
        <end position="388"/>
    </location>
</feature>
<evidence type="ECO:0000256" key="1">
    <source>
        <dbReference type="ARBA" id="ARBA00000085"/>
    </source>
</evidence>
<evidence type="ECO:0000256" key="4">
    <source>
        <dbReference type="ARBA" id="ARBA00022553"/>
    </source>
</evidence>
<dbReference type="SUPFAM" id="SSF47384">
    <property type="entry name" value="Homodimeric domain of signal transducing histidine kinase"/>
    <property type="match status" value="1"/>
</dbReference>
<sequence>MATIFPLLRGTAGQPPFPGADLDGSLGKDSGHRMRFGAKIGLVLLAVGVLPVALLGLVSYTVSRDELQRTVGRMQVQAAEDLALFTERFVGNSVESLRLAVSAMPFDEFSRGELSAVLDIPYRQLPFVSILVLVDDANTPVAGPVFERRPERDPALAGREPVDDRDLDRFARQIPRAPAKAGATTLSAPYRGERGPARIAVALRIGKDRTLAAEILLRDVEHRIAELSGAGGLAYLVDGQGALIAGVQAGPLTDEERRLSEVGFGKGLAWSRLVRRQDGERWLSAFAPLGSLGWGAVVAQPMAVAFSAAERLRFYTVGWSAVALVLALLVGAVLARMVTRPVERLSRAAAAIAAGDFSAPVSEKGRDEIADLGRAFGRMTGELRRRDEEIRGWNRELQSRVEERTAELKTAQDQILRTRRLAALGSLGAGLAHELNNPMTAIVGYLAILKRELPAGSAHAEMIGRAQEQTARVARVVEDLRSFADQERSMQGRRFSLVAPVRAALALYEDRLRAAGIELTTRFDERLPDAQGDPVQIQQVVAHLVENAINAMPRGGSLEVSLGTVDGEALRLRIADTGKGIPVTIRERIFDPFFTTKEHPGRVGLGLSVSHSIVEAHHGRIVVESEEGAGAAITVLLPAATAAHLA</sequence>
<keyword evidence="10" id="KW-1133">Transmembrane helix</keyword>
<feature type="transmembrane region" description="Helical" evidence="10">
    <location>
        <begin position="40"/>
        <end position="63"/>
    </location>
</feature>
<protein>
    <recommendedName>
        <fullName evidence="3">histidine kinase</fullName>
        <ecNumber evidence="3">2.7.13.3</ecNumber>
    </recommendedName>
</protein>
<dbReference type="EMBL" id="CP001359">
    <property type="protein sequence ID" value="ACL67699.1"/>
    <property type="molecule type" value="Genomic_DNA"/>
</dbReference>
<dbReference type="InterPro" id="IPR036890">
    <property type="entry name" value="HATPase_C_sf"/>
</dbReference>
<evidence type="ECO:0000256" key="2">
    <source>
        <dbReference type="ARBA" id="ARBA00004370"/>
    </source>
</evidence>
<evidence type="ECO:0000259" key="12">
    <source>
        <dbReference type="PROSITE" id="PS50885"/>
    </source>
</evidence>
<evidence type="ECO:0000313" key="13">
    <source>
        <dbReference type="EMBL" id="ACL67699.1"/>
    </source>
</evidence>
<evidence type="ECO:0000256" key="3">
    <source>
        <dbReference type="ARBA" id="ARBA00012438"/>
    </source>
</evidence>
<evidence type="ECO:0000256" key="7">
    <source>
        <dbReference type="ARBA" id="ARBA00022777"/>
    </source>
</evidence>
<comment type="catalytic activity">
    <reaction evidence="1">
        <text>ATP + protein L-histidine = ADP + protein N-phospho-L-histidine.</text>
        <dbReference type="EC" id="2.7.13.3"/>
    </reaction>
</comment>
<dbReference type="HOGENOM" id="CLU_000445_89_29_7"/>
<dbReference type="PROSITE" id="PS50885">
    <property type="entry name" value="HAMP"/>
    <property type="match status" value="1"/>
</dbReference>
<dbReference type="GO" id="GO:0005524">
    <property type="term" value="F:ATP binding"/>
    <property type="evidence" value="ECO:0007669"/>
    <property type="project" value="UniProtKB-KW"/>
</dbReference>
<dbReference type="EC" id="2.7.13.3" evidence="3"/>
<dbReference type="InterPro" id="IPR003594">
    <property type="entry name" value="HATPase_dom"/>
</dbReference>
<dbReference type="AlphaFoldDB" id="B8JBU1"/>
<dbReference type="SMART" id="SM00304">
    <property type="entry name" value="HAMP"/>
    <property type="match status" value="1"/>
</dbReference>
<dbReference type="PANTHER" id="PTHR43065:SF10">
    <property type="entry name" value="PEROXIDE STRESS-ACTIVATED HISTIDINE KINASE MAK3"/>
    <property type="match status" value="1"/>
</dbReference>
<dbReference type="Pfam" id="PF00512">
    <property type="entry name" value="HisKA"/>
    <property type="match status" value="1"/>
</dbReference>
<dbReference type="SMART" id="SM00388">
    <property type="entry name" value="HisKA"/>
    <property type="match status" value="1"/>
</dbReference>
<gene>
    <name evidence="13" type="ordered locus">A2cp1_4382</name>
</gene>
<keyword evidence="9" id="KW-0902">Two-component regulatory system</keyword>
<accession>B8JBU1</accession>
<keyword evidence="6" id="KW-0547">Nucleotide-binding</keyword>
<dbReference type="InterPro" id="IPR005467">
    <property type="entry name" value="His_kinase_dom"/>
</dbReference>
<evidence type="ECO:0000259" key="11">
    <source>
        <dbReference type="PROSITE" id="PS50109"/>
    </source>
</evidence>
<name>B8JBU1_ANAD2</name>
<dbReference type="CDD" id="cd06225">
    <property type="entry name" value="HAMP"/>
    <property type="match status" value="1"/>
</dbReference>
<dbReference type="InterPro" id="IPR003660">
    <property type="entry name" value="HAMP_dom"/>
</dbReference>
<evidence type="ECO:0000313" key="14">
    <source>
        <dbReference type="Proteomes" id="UP000007089"/>
    </source>
</evidence>
<dbReference type="InterPro" id="IPR004358">
    <property type="entry name" value="Sig_transdc_His_kin-like_C"/>
</dbReference>
<dbReference type="InterPro" id="IPR003661">
    <property type="entry name" value="HisK_dim/P_dom"/>
</dbReference>
<keyword evidence="10" id="KW-0472">Membrane</keyword>
<organism evidence="13 14">
    <name type="scientific">Anaeromyxobacter dehalogenans (strain ATCC BAA-258 / DSM 21875 / 2CP-1)</name>
    <dbReference type="NCBI Taxonomy" id="455488"/>
    <lineage>
        <taxon>Bacteria</taxon>
        <taxon>Pseudomonadati</taxon>
        <taxon>Myxococcota</taxon>
        <taxon>Myxococcia</taxon>
        <taxon>Myxococcales</taxon>
        <taxon>Cystobacterineae</taxon>
        <taxon>Anaeromyxobacteraceae</taxon>
        <taxon>Anaeromyxobacter</taxon>
    </lineage>
</organism>
<keyword evidence="4" id="KW-0597">Phosphoprotein</keyword>
<evidence type="ECO:0000256" key="9">
    <source>
        <dbReference type="ARBA" id="ARBA00023012"/>
    </source>
</evidence>
<dbReference type="CDD" id="cd18774">
    <property type="entry name" value="PDC2_HK_sensor"/>
    <property type="match status" value="1"/>
</dbReference>
<dbReference type="Proteomes" id="UP000007089">
    <property type="component" value="Chromosome"/>
</dbReference>
<comment type="subcellular location">
    <subcellularLocation>
        <location evidence="2">Membrane</location>
    </subcellularLocation>
</comment>
<dbReference type="KEGG" id="acp:A2cp1_4382"/>
<proteinExistence type="predicted"/>
<dbReference type="InterPro" id="IPR036097">
    <property type="entry name" value="HisK_dim/P_sf"/>
</dbReference>
<dbReference type="PRINTS" id="PR00344">
    <property type="entry name" value="BCTRLSENSOR"/>
</dbReference>
<dbReference type="Pfam" id="PF00672">
    <property type="entry name" value="HAMP"/>
    <property type="match status" value="1"/>
</dbReference>
<keyword evidence="8" id="KW-0067">ATP-binding</keyword>
<keyword evidence="7 13" id="KW-0418">Kinase</keyword>
<evidence type="ECO:0000256" key="10">
    <source>
        <dbReference type="SAM" id="Phobius"/>
    </source>
</evidence>
<feature type="transmembrane region" description="Helical" evidence="10">
    <location>
        <begin position="282"/>
        <end position="308"/>
    </location>
</feature>
<reference evidence="13" key="1">
    <citation type="submission" date="2009-01" db="EMBL/GenBank/DDBJ databases">
        <title>Complete sequence of Anaeromyxobacter dehalogenans 2CP-1.</title>
        <authorList>
            <consortium name="US DOE Joint Genome Institute"/>
            <person name="Lucas S."/>
            <person name="Copeland A."/>
            <person name="Lapidus A."/>
            <person name="Glavina del Rio T."/>
            <person name="Dalin E."/>
            <person name="Tice H."/>
            <person name="Bruce D."/>
            <person name="Goodwin L."/>
            <person name="Pitluck S."/>
            <person name="Saunders E."/>
            <person name="Brettin T."/>
            <person name="Detter J.C."/>
            <person name="Han C."/>
            <person name="Larimer F."/>
            <person name="Land M."/>
            <person name="Hauser L."/>
            <person name="Kyrpides N."/>
            <person name="Ovchinnikova G."/>
            <person name="Beliaev A.S."/>
            <person name="Richardson P."/>
        </authorList>
    </citation>
    <scope>NUCLEOTIDE SEQUENCE</scope>
    <source>
        <strain evidence="13">2CP-1</strain>
    </source>
</reference>
<dbReference type="SUPFAM" id="SSF55874">
    <property type="entry name" value="ATPase domain of HSP90 chaperone/DNA topoisomerase II/histidine kinase"/>
    <property type="match status" value="1"/>
</dbReference>
<dbReference type="Gene3D" id="1.10.287.130">
    <property type="match status" value="1"/>
</dbReference>
<feature type="transmembrane region" description="Helical" evidence="10">
    <location>
        <begin position="314"/>
        <end position="335"/>
    </location>
</feature>